<feature type="compositionally biased region" description="Low complexity" evidence="1">
    <location>
        <begin position="58"/>
        <end position="109"/>
    </location>
</feature>
<name>A0ABT1NRC9_9MICC</name>
<dbReference type="Proteomes" id="UP001206924">
    <property type="component" value="Unassembled WGS sequence"/>
</dbReference>
<keyword evidence="3" id="KW-1185">Reference proteome</keyword>
<dbReference type="SUPFAM" id="SSF50118">
    <property type="entry name" value="Cell growth inhibitor/plasmid maintenance toxic component"/>
    <property type="match status" value="1"/>
</dbReference>
<dbReference type="InterPro" id="IPR003477">
    <property type="entry name" value="PemK-like"/>
</dbReference>
<gene>
    <name evidence="2" type="ORF">NNX28_10125</name>
</gene>
<comment type="caution">
    <text evidence="2">The sequence shown here is derived from an EMBL/GenBank/DDBJ whole genome shotgun (WGS) entry which is preliminary data.</text>
</comment>
<dbReference type="EMBL" id="JANFLP010000009">
    <property type="protein sequence ID" value="MCQ1950286.1"/>
    <property type="molecule type" value="Genomic_DNA"/>
</dbReference>
<accession>A0ABT1NRC9</accession>
<evidence type="ECO:0000313" key="3">
    <source>
        <dbReference type="Proteomes" id="UP001206924"/>
    </source>
</evidence>
<feature type="region of interest" description="Disordered" evidence="1">
    <location>
        <begin position="179"/>
        <end position="203"/>
    </location>
</feature>
<evidence type="ECO:0000313" key="2">
    <source>
        <dbReference type="EMBL" id="MCQ1950286.1"/>
    </source>
</evidence>
<dbReference type="Pfam" id="PF02452">
    <property type="entry name" value="PemK_toxin"/>
    <property type="match status" value="1"/>
</dbReference>
<reference evidence="2 3" key="1">
    <citation type="submission" date="2022-07" db="EMBL/GenBank/DDBJ databases">
        <title>Novel species in genus Arthrobacter.</title>
        <authorList>
            <person name="Liu Y."/>
        </authorList>
    </citation>
    <scope>NUCLEOTIDE SEQUENCE [LARGE SCALE GENOMIC DNA]</scope>
    <source>
        <strain evidence="3">zg-Y859</strain>
    </source>
</reference>
<proteinExistence type="predicted"/>
<sequence length="246" mass="26337">MPFNARSFASIARTALRLLRSASSSAGPAEGSRETRSPDRSRTPDNGRTPETRRTPDGGRTPGTRRTPSPSPRAKAAPPRSPATGQSPSTLPPSSQSRSSARTTARATPEVAGTGFLGDYTGPVTPVYAPQPDGDPDPGEVVWAWVPFEDDPSQGKDRPVLLIGRNGGLLLGLMMTSRDRNNSSGSDPRYLDVGTGPWDSKGRPSEVKLDRVLQLEPGSVRREGAIMDKNVFQTVARRLAVMRPAR</sequence>
<feature type="compositionally biased region" description="Basic and acidic residues" evidence="1">
    <location>
        <begin position="31"/>
        <end position="57"/>
    </location>
</feature>
<feature type="region of interest" description="Disordered" evidence="1">
    <location>
        <begin position="20"/>
        <end position="118"/>
    </location>
</feature>
<protein>
    <submittedName>
        <fullName evidence="2">Type II toxin-antitoxin system PemK/MazF family toxin</fullName>
    </submittedName>
</protein>
<feature type="compositionally biased region" description="Low complexity" evidence="1">
    <location>
        <begin position="20"/>
        <end position="30"/>
    </location>
</feature>
<evidence type="ECO:0000256" key="1">
    <source>
        <dbReference type="SAM" id="MobiDB-lite"/>
    </source>
</evidence>
<dbReference type="RefSeq" id="WP_255865664.1">
    <property type="nucleotide sequence ID" value="NZ_CP104263.1"/>
</dbReference>
<organism evidence="2 3">
    <name type="scientific">Arthrobacter jinronghuae</name>
    <dbReference type="NCBI Taxonomy" id="2964609"/>
    <lineage>
        <taxon>Bacteria</taxon>
        <taxon>Bacillati</taxon>
        <taxon>Actinomycetota</taxon>
        <taxon>Actinomycetes</taxon>
        <taxon>Micrococcales</taxon>
        <taxon>Micrococcaceae</taxon>
        <taxon>Arthrobacter</taxon>
    </lineage>
</organism>